<feature type="compositionally biased region" description="Polar residues" evidence="1">
    <location>
        <begin position="159"/>
        <end position="214"/>
    </location>
</feature>
<keyword evidence="3" id="KW-1185">Reference proteome</keyword>
<evidence type="ECO:0000313" key="3">
    <source>
        <dbReference type="Proteomes" id="UP000693946"/>
    </source>
</evidence>
<comment type="caution">
    <text evidence="2">The sequence shown here is derived from an EMBL/GenBank/DDBJ whole genome shotgun (WGS) entry which is preliminary data.</text>
</comment>
<organism evidence="2 3">
    <name type="scientific">Solea senegalensis</name>
    <name type="common">Senegalese sole</name>
    <dbReference type="NCBI Taxonomy" id="28829"/>
    <lineage>
        <taxon>Eukaryota</taxon>
        <taxon>Metazoa</taxon>
        <taxon>Chordata</taxon>
        <taxon>Craniata</taxon>
        <taxon>Vertebrata</taxon>
        <taxon>Euteleostomi</taxon>
        <taxon>Actinopterygii</taxon>
        <taxon>Neopterygii</taxon>
        <taxon>Teleostei</taxon>
        <taxon>Neoteleostei</taxon>
        <taxon>Acanthomorphata</taxon>
        <taxon>Carangaria</taxon>
        <taxon>Pleuronectiformes</taxon>
        <taxon>Pleuronectoidei</taxon>
        <taxon>Soleidae</taxon>
        <taxon>Solea</taxon>
    </lineage>
</organism>
<dbReference type="EMBL" id="JAGKHQ010000008">
    <property type="protein sequence ID" value="KAG7510642.1"/>
    <property type="molecule type" value="Genomic_DNA"/>
</dbReference>
<dbReference type="AlphaFoldDB" id="A0AAV6S218"/>
<sequence>MYTVYTQCGLCHHVFLQIVHGSWPGCPGYTRVSECVALKLLKEYREARNRPKDIKGRTFAIPQSIVMTYCHVKQLIEDCKEILQNSNLVLMTINNITVSSWLQDRQKRTDRDSLLQGVELPQQVYVAEESQLAALDLPSEPVPHGHADMEFQEPENREASQSQGWSPYQPPSTTVSHSQGWSPYQPPSTTVSYSQGWSPYQPPSTTVSHSQGWSPYQPPSTPASHIGPHTNHRQLQRLTLRAGPHTNHRHHHHLQPLTLRAGDERLAPKEATKEGKLPLPV</sequence>
<accession>A0AAV6S218</accession>
<evidence type="ECO:0000256" key="1">
    <source>
        <dbReference type="SAM" id="MobiDB-lite"/>
    </source>
</evidence>
<reference evidence="2 3" key="1">
    <citation type="journal article" date="2021" name="Sci. Rep.">
        <title>Chromosome anchoring in Senegalese sole (Solea senegalensis) reveals sex-associated markers and genome rearrangements in flatfish.</title>
        <authorList>
            <person name="Guerrero-Cozar I."/>
            <person name="Gomez-Garrido J."/>
            <person name="Berbel C."/>
            <person name="Martinez-Blanch J.F."/>
            <person name="Alioto T."/>
            <person name="Claros M.G."/>
            <person name="Gagnaire P.A."/>
            <person name="Manchado M."/>
        </authorList>
    </citation>
    <scope>NUCLEOTIDE SEQUENCE [LARGE SCALE GENOMIC DNA]</scope>
    <source>
        <strain evidence="2">Sse05_10M</strain>
    </source>
</reference>
<dbReference type="Proteomes" id="UP000693946">
    <property type="component" value="Linkage Group LG16"/>
</dbReference>
<feature type="region of interest" description="Disordered" evidence="1">
    <location>
        <begin position="153"/>
        <end position="229"/>
    </location>
</feature>
<name>A0AAV6S218_SOLSE</name>
<gene>
    <name evidence="2" type="ORF">JOB18_027313</name>
</gene>
<proteinExistence type="predicted"/>
<evidence type="ECO:0000313" key="2">
    <source>
        <dbReference type="EMBL" id="KAG7510642.1"/>
    </source>
</evidence>
<protein>
    <submittedName>
        <fullName evidence="2">Uncharacterized protein</fullName>
    </submittedName>
</protein>